<organism evidence="1 2">
    <name type="scientific">Streptomyces lateritius</name>
    <dbReference type="NCBI Taxonomy" id="67313"/>
    <lineage>
        <taxon>Bacteria</taxon>
        <taxon>Bacillati</taxon>
        <taxon>Actinomycetota</taxon>
        <taxon>Actinomycetes</taxon>
        <taxon>Kitasatosporales</taxon>
        <taxon>Streptomycetaceae</taxon>
        <taxon>Streptomyces</taxon>
    </lineage>
</organism>
<name>A0ABW6YIS4_9ACTN</name>
<evidence type="ECO:0000313" key="2">
    <source>
        <dbReference type="Proteomes" id="UP001603013"/>
    </source>
</evidence>
<comment type="caution">
    <text evidence="1">The sequence shown here is derived from an EMBL/GenBank/DDBJ whole genome shotgun (WGS) entry which is preliminary data.</text>
</comment>
<sequence length="115" mass="12456">MERITDEQVSQLARFVVARIPDAVPLKGEARRAAVALRIAAYEQIAAVRYHRASSGAQVAETDLHAAASWNLLVAFADVWRDHPDFPADAAIETFEFDSASPLSPLDTHTADVAG</sequence>
<evidence type="ECO:0000313" key="1">
    <source>
        <dbReference type="EMBL" id="MFF8279460.1"/>
    </source>
</evidence>
<gene>
    <name evidence="1" type="ORF">ACF05T_25630</name>
</gene>
<accession>A0ABW6YIS4</accession>
<reference evidence="1 2" key="1">
    <citation type="submission" date="2024-10" db="EMBL/GenBank/DDBJ databases">
        <title>The Natural Products Discovery Center: Release of the First 8490 Sequenced Strains for Exploring Actinobacteria Biosynthetic Diversity.</title>
        <authorList>
            <person name="Kalkreuter E."/>
            <person name="Kautsar S.A."/>
            <person name="Yang D."/>
            <person name="Bader C.D."/>
            <person name="Teijaro C.N."/>
            <person name="Fluegel L."/>
            <person name="Davis C.M."/>
            <person name="Simpson J.R."/>
            <person name="Lauterbach L."/>
            <person name="Steele A.D."/>
            <person name="Gui C."/>
            <person name="Meng S."/>
            <person name="Li G."/>
            <person name="Viehrig K."/>
            <person name="Ye F."/>
            <person name="Su P."/>
            <person name="Kiefer A.F."/>
            <person name="Nichols A."/>
            <person name="Cepeda A.J."/>
            <person name="Yan W."/>
            <person name="Fan B."/>
            <person name="Jiang Y."/>
            <person name="Adhikari A."/>
            <person name="Zheng C.-J."/>
            <person name="Schuster L."/>
            <person name="Cowan T.M."/>
            <person name="Smanski M.J."/>
            <person name="Chevrette M.G."/>
            <person name="De Carvalho L.P.S."/>
            <person name="Shen B."/>
        </authorList>
    </citation>
    <scope>NUCLEOTIDE SEQUENCE [LARGE SCALE GENOMIC DNA]</scope>
    <source>
        <strain evidence="1 2">NPDC015755</strain>
    </source>
</reference>
<keyword evidence="2" id="KW-1185">Reference proteome</keyword>
<protein>
    <submittedName>
        <fullName evidence="1">Uncharacterized protein</fullName>
    </submittedName>
</protein>
<dbReference type="Proteomes" id="UP001603013">
    <property type="component" value="Unassembled WGS sequence"/>
</dbReference>
<dbReference type="EMBL" id="JBIBSM010000015">
    <property type="protein sequence ID" value="MFF8279460.1"/>
    <property type="molecule type" value="Genomic_DNA"/>
</dbReference>
<proteinExistence type="predicted"/>
<dbReference type="RefSeq" id="WP_391936421.1">
    <property type="nucleotide sequence ID" value="NZ_JBIBSM010000015.1"/>
</dbReference>